<comment type="caution">
    <text evidence="7">The sequence shown here is derived from an EMBL/GenBank/DDBJ whole genome shotgun (WGS) entry which is preliminary data.</text>
</comment>
<sequence>MRKLIGILLLAWVTLTSASIAQANETLKIGISGYPETLHPSFSSSAVQSYILGFVRRPIMVYNHDWKIACMLCDTVPSFDNGLAKKVPLADGKEGVQLSLSLPQNAKWGDGVPLTTKDVAFSIAVGQNTNVAVADKEVFDRIVDFNVVDDHHFTVTLDRIDYTYNAFMGVEILPAHLEKPVFDQDPATYQKRSLYVTAPATPGLWFGPYLVTKVITASAVMLEENPYWWGKKPQIAAIQLRNFENTAALEASLRAGEIDYTPGEVGLSLDKVIGFEKRFGDQYDISYKKGLSFYHLDVNTDFAPLGDRRVRQALLYAIDRNEISQKLFAGKNAPTLDFIHPDDPVFTDDVPHYPFNAAKADELLNNAGWARTGNAMRKNAAGDTLHFTLYGATESSTGQLIQQVLQNRWKQAGIDVDILNQPARVLFGETLPHRKFDGVAMFGWISAPEHLPLTILKSDQIPSAKNHYEGQNYTGYNNPKVDALIDQIELELDFNKRVPLWHELQKIYAADLPALPLYHGESGFIFPKWLKGIRPTGHMYPSSLWAEQWYRTDQ</sequence>
<dbReference type="STRING" id="1293891.TMES_17245"/>
<dbReference type="GO" id="GO:0043190">
    <property type="term" value="C:ATP-binding cassette (ABC) transporter complex"/>
    <property type="evidence" value="ECO:0007669"/>
    <property type="project" value="InterPro"/>
</dbReference>
<accession>A0A1Y2KWH2</accession>
<keyword evidence="8" id="KW-1185">Reference proteome</keyword>
<gene>
    <name evidence="7" type="ORF">TMES_17245</name>
</gene>
<dbReference type="GO" id="GO:0030288">
    <property type="term" value="C:outer membrane-bounded periplasmic space"/>
    <property type="evidence" value="ECO:0007669"/>
    <property type="project" value="UniProtKB-ARBA"/>
</dbReference>
<keyword evidence="4 5" id="KW-0732">Signal</keyword>
<dbReference type="OrthoDB" id="9803988at2"/>
<name>A0A1Y2KWH2_9PROT</name>
<feature type="signal peptide" evidence="5">
    <location>
        <begin position="1"/>
        <end position="23"/>
    </location>
</feature>
<evidence type="ECO:0000256" key="1">
    <source>
        <dbReference type="ARBA" id="ARBA00004418"/>
    </source>
</evidence>
<proteinExistence type="inferred from homology"/>
<evidence type="ECO:0000256" key="3">
    <source>
        <dbReference type="ARBA" id="ARBA00022448"/>
    </source>
</evidence>
<dbReference type="AlphaFoldDB" id="A0A1Y2KWH2"/>
<dbReference type="Gene3D" id="3.90.76.10">
    <property type="entry name" value="Dipeptide-binding Protein, Domain 1"/>
    <property type="match status" value="1"/>
</dbReference>
<protein>
    <recommendedName>
        <fullName evidence="6">Solute-binding protein family 5 domain-containing protein</fullName>
    </recommendedName>
</protein>
<evidence type="ECO:0000259" key="6">
    <source>
        <dbReference type="Pfam" id="PF00496"/>
    </source>
</evidence>
<feature type="domain" description="Solute-binding protein family 5" evidence="6">
    <location>
        <begin position="98"/>
        <end position="446"/>
    </location>
</feature>
<dbReference type="PANTHER" id="PTHR30290">
    <property type="entry name" value="PERIPLASMIC BINDING COMPONENT OF ABC TRANSPORTER"/>
    <property type="match status" value="1"/>
</dbReference>
<dbReference type="InterPro" id="IPR030678">
    <property type="entry name" value="Peptide/Ni-bd"/>
</dbReference>
<evidence type="ECO:0000313" key="7">
    <source>
        <dbReference type="EMBL" id="OSQ36539.1"/>
    </source>
</evidence>
<reference evidence="7 8" key="1">
    <citation type="submission" date="2014-03" db="EMBL/GenBank/DDBJ databases">
        <title>The draft genome sequence of Thalassospira mesophila JCM 18969.</title>
        <authorList>
            <person name="Lai Q."/>
            <person name="Shao Z."/>
        </authorList>
    </citation>
    <scope>NUCLEOTIDE SEQUENCE [LARGE SCALE GENOMIC DNA]</scope>
    <source>
        <strain evidence="7 8">JCM 18969</strain>
    </source>
</reference>
<comment type="similarity">
    <text evidence="2">Belongs to the bacterial solute-binding protein 5 family.</text>
</comment>
<organism evidence="7 8">
    <name type="scientific">Thalassospira mesophila</name>
    <dbReference type="NCBI Taxonomy" id="1293891"/>
    <lineage>
        <taxon>Bacteria</taxon>
        <taxon>Pseudomonadati</taxon>
        <taxon>Pseudomonadota</taxon>
        <taxon>Alphaproteobacteria</taxon>
        <taxon>Rhodospirillales</taxon>
        <taxon>Thalassospiraceae</taxon>
        <taxon>Thalassospira</taxon>
    </lineage>
</organism>
<dbReference type="PIRSF" id="PIRSF002741">
    <property type="entry name" value="MppA"/>
    <property type="match status" value="1"/>
</dbReference>
<dbReference type="Proteomes" id="UP000193391">
    <property type="component" value="Unassembled WGS sequence"/>
</dbReference>
<dbReference type="Gene3D" id="3.40.190.10">
    <property type="entry name" value="Periplasmic binding protein-like II"/>
    <property type="match status" value="1"/>
</dbReference>
<dbReference type="Gene3D" id="3.10.105.10">
    <property type="entry name" value="Dipeptide-binding Protein, Domain 3"/>
    <property type="match status" value="1"/>
</dbReference>
<evidence type="ECO:0000256" key="4">
    <source>
        <dbReference type="ARBA" id="ARBA00022729"/>
    </source>
</evidence>
<dbReference type="GO" id="GO:0015833">
    <property type="term" value="P:peptide transport"/>
    <property type="evidence" value="ECO:0007669"/>
    <property type="project" value="TreeGrafter"/>
</dbReference>
<dbReference type="EMBL" id="JFKA01000010">
    <property type="protein sequence ID" value="OSQ36539.1"/>
    <property type="molecule type" value="Genomic_DNA"/>
</dbReference>
<dbReference type="Pfam" id="PF00496">
    <property type="entry name" value="SBP_bac_5"/>
    <property type="match status" value="1"/>
</dbReference>
<dbReference type="PANTHER" id="PTHR30290:SF10">
    <property type="entry name" value="PERIPLASMIC OLIGOPEPTIDE-BINDING PROTEIN-RELATED"/>
    <property type="match status" value="1"/>
</dbReference>
<dbReference type="GO" id="GO:1904680">
    <property type="term" value="F:peptide transmembrane transporter activity"/>
    <property type="evidence" value="ECO:0007669"/>
    <property type="project" value="TreeGrafter"/>
</dbReference>
<keyword evidence="3" id="KW-0813">Transport</keyword>
<dbReference type="CDD" id="cd08513">
    <property type="entry name" value="PBP2_thermophilic_Hb8_like"/>
    <property type="match status" value="1"/>
</dbReference>
<dbReference type="InterPro" id="IPR039424">
    <property type="entry name" value="SBP_5"/>
</dbReference>
<dbReference type="InterPro" id="IPR000914">
    <property type="entry name" value="SBP_5_dom"/>
</dbReference>
<evidence type="ECO:0000256" key="2">
    <source>
        <dbReference type="ARBA" id="ARBA00005695"/>
    </source>
</evidence>
<feature type="chain" id="PRO_5012643893" description="Solute-binding protein family 5 domain-containing protein" evidence="5">
    <location>
        <begin position="24"/>
        <end position="554"/>
    </location>
</feature>
<evidence type="ECO:0000313" key="8">
    <source>
        <dbReference type="Proteomes" id="UP000193391"/>
    </source>
</evidence>
<comment type="subcellular location">
    <subcellularLocation>
        <location evidence="1">Periplasm</location>
    </subcellularLocation>
</comment>
<evidence type="ECO:0000256" key="5">
    <source>
        <dbReference type="SAM" id="SignalP"/>
    </source>
</evidence>
<dbReference type="RefSeq" id="WP_085584866.1">
    <property type="nucleotide sequence ID" value="NZ_JFKA01000010.1"/>
</dbReference>
<dbReference type="SUPFAM" id="SSF53850">
    <property type="entry name" value="Periplasmic binding protein-like II"/>
    <property type="match status" value="1"/>
</dbReference>